<evidence type="ECO:0000256" key="4">
    <source>
        <dbReference type="ARBA" id="ARBA00022679"/>
    </source>
</evidence>
<evidence type="ECO:0000256" key="3">
    <source>
        <dbReference type="ARBA" id="ARBA00022676"/>
    </source>
</evidence>
<evidence type="ECO:0000256" key="1">
    <source>
        <dbReference type="ARBA" id="ARBA00004236"/>
    </source>
</evidence>
<dbReference type="EMBL" id="CP038437">
    <property type="protein sequence ID" value="QEM80791.1"/>
    <property type="molecule type" value="Genomic_DNA"/>
</dbReference>
<reference evidence="7" key="1">
    <citation type="submission" date="2021-02" db="EMBL/GenBank/DDBJ databases">
        <title>Strain Y2R2, a novel species of the genus Halomonas.</title>
        <authorList>
            <person name="Huang H."/>
        </authorList>
    </citation>
    <scope>NUCLEOTIDE SEQUENCE</scope>
    <source>
        <strain evidence="7">Y2R2</strain>
    </source>
</reference>
<dbReference type="GO" id="GO:0005886">
    <property type="term" value="C:plasma membrane"/>
    <property type="evidence" value="ECO:0007669"/>
    <property type="project" value="UniProtKB-SubCell"/>
</dbReference>
<keyword evidence="5" id="KW-0472">Membrane</keyword>
<dbReference type="PANTHER" id="PTHR43646:SF2">
    <property type="entry name" value="GLYCOSYLTRANSFERASE 2-LIKE DOMAIN-CONTAINING PROTEIN"/>
    <property type="match status" value="1"/>
</dbReference>
<organism evidence="7 8">
    <name type="scientific">Halomonas binhaiensis</name>
    <dbReference type="NCBI Taxonomy" id="2562282"/>
    <lineage>
        <taxon>Bacteria</taxon>
        <taxon>Pseudomonadati</taxon>
        <taxon>Pseudomonadota</taxon>
        <taxon>Gammaproteobacteria</taxon>
        <taxon>Oceanospirillales</taxon>
        <taxon>Halomonadaceae</taxon>
        <taxon>Halomonas</taxon>
    </lineage>
</organism>
<evidence type="ECO:0000256" key="5">
    <source>
        <dbReference type="ARBA" id="ARBA00023136"/>
    </source>
</evidence>
<keyword evidence="2" id="KW-1003">Cell membrane</keyword>
<name>A0A5C1NCU8_9GAMM</name>
<dbReference type="PANTHER" id="PTHR43646">
    <property type="entry name" value="GLYCOSYLTRANSFERASE"/>
    <property type="match status" value="1"/>
</dbReference>
<protein>
    <submittedName>
        <fullName evidence="7">TIGR04283 family arsenosugar biosynthesis glycosyltransferase</fullName>
    </submittedName>
</protein>
<evidence type="ECO:0000256" key="2">
    <source>
        <dbReference type="ARBA" id="ARBA00022475"/>
    </source>
</evidence>
<dbReference type="Proteomes" id="UP000324285">
    <property type="component" value="Chromosome"/>
</dbReference>
<dbReference type="Gene3D" id="3.90.550.10">
    <property type="entry name" value="Spore Coat Polysaccharide Biosynthesis Protein SpsA, Chain A"/>
    <property type="match status" value="1"/>
</dbReference>
<dbReference type="RefSeq" id="WP_149283707.1">
    <property type="nucleotide sequence ID" value="NZ_CP038437.2"/>
</dbReference>
<dbReference type="KEGG" id="hbh:E4T21_03900"/>
<sequence>MQSVEHHDFHLSIIIIALNEADIIEAQLAALAAFRSKGVELIVVDGGSQDATVTLAMPLADQVLVSAPGRARQMNHGAQAARASHLLFLHADTRLPANATKAVSQALNRKAWGRFDVSISGHSPWFGIIARAMNLRSRLTGIATGDQAIFMTRQAFDTVAGFPDQPLMEDVEISRRLKQLTPPSCLRQRVMTDGRRWERHGVITTIWLMWKLRWRYWRGVSAHELAEDYRHVR</sequence>
<dbReference type="Pfam" id="PF00535">
    <property type="entry name" value="Glycos_transf_2"/>
    <property type="match status" value="1"/>
</dbReference>
<evidence type="ECO:0000313" key="7">
    <source>
        <dbReference type="EMBL" id="QEM80791.1"/>
    </source>
</evidence>
<dbReference type="AlphaFoldDB" id="A0A5C1NCU8"/>
<dbReference type="InterPro" id="IPR026461">
    <property type="entry name" value="Trfase_2_rSAM/seldom_assoc"/>
</dbReference>
<dbReference type="OrthoDB" id="5291101at2"/>
<dbReference type="SUPFAM" id="SSF53448">
    <property type="entry name" value="Nucleotide-diphospho-sugar transferases"/>
    <property type="match status" value="1"/>
</dbReference>
<dbReference type="CDD" id="cd02522">
    <property type="entry name" value="GT_2_like_a"/>
    <property type="match status" value="1"/>
</dbReference>
<dbReference type="NCBIfam" id="TIGR04283">
    <property type="entry name" value="glyco_like_mftF"/>
    <property type="match status" value="1"/>
</dbReference>
<evidence type="ECO:0000259" key="6">
    <source>
        <dbReference type="Pfam" id="PF00535"/>
    </source>
</evidence>
<keyword evidence="4" id="KW-0808">Transferase</keyword>
<dbReference type="GO" id="GO:0016757">
    <property type="term" value="F:glycosyltransferase activity"/>
    <property type="evidence" value="ECO:0007669"/>
    <property type="project" value="UniProtKB-KW"/>
</dbReference>
<dbReference type="InterPro" id="IPR001173">
    <property type="entry name" value="Glyco_trans_2-like"/>
</dbReference>
<keyword evidence="8" id="KW-1185">Reference proteome</keyword>
<proteinExistence type="predicted"/>
<comment type="subcellular location">
    <subcellularLocation>
        <location evidence="1">Cell membrane</location>
    </subcellularLocation>
</comment>
<accession>A0A5C1NCU8</accession>
<dbReference type="InterPro" id="IPR029044">
    <property type="entry name" value="Nucleotide-diphossugar_trans"/>
</dbReference>
<feature type="domain" description="Glycosyltransferase 2-like" evidence="6">
    <location>
        <begin position="12"/>
        <end position="109"/>
    </location>
</feature>
<gene>
    <name evidence="7" type="ORF">E4T21_03900</name>
</gene>
<keyword evidence="3" id="KW-0328">Glycosyltransferase</keyword>
<evidence type="ECO:0000313" key="8">
    <source>
        <dbReference type="Proteomes" id="UP000324285"/>
    </source>
</evidence>